<keyword evidence="2" id="KW-0288">FMN</keyword>
<protein>
    <submittedName>
        <fullName evidence="6">Flavin-dependent oxidoreductase, luciferase family (Includes alkanesulfonate monooxygenase SsuD and methylene tetrahydromethanopterin reductase)</fullName>
    </submittedName>
</protein>
<sequence>MAMEIGIFLPQMEIPAVEIREAAYHAVDAELDSVWCGDHLADGVPVLDGMLALATAAAVTECIDIGFAVYLPALRTHVCAAKQIATLQQLTGGDRLHLGIGVGDHDSGWDAVGVDPTTRGARTDEFLQLLPSLLAGEPTSLPGGPTVHLAPPVPAPPLWIGGTSPAAMRRTARYGDGWFAALQSPEEIRAKSTRLRDLAEQHDRPAPRLATVVQCAFAKRPDPKLGENLAGEVAATYGIPVEAARAATCAGTPAQVAEQLAAYAEAGVEKLAVAVTGDWHRGCEFLGETRRLLSPEPRPRCRT</sequence>
<keyword evidence="8" id="KW-1185">Reference proteome</keyword>
<reference evidence="8 9" key="2">
    <citation type="submission" date="2016-10" db="EMBL/GenBank/DDBJ databases">
        <authorList>
            <person name="Varghese N."/>
            <person name="Submissions S."/>
        </authorList>
    </citation>
    <scope>NUCLEOTIDE SEQUENCE [LARGE SCALE GENOMIC DNA]</scope>
    <source>
        <strain evidence="9">ATCC 20501</strain>
        <strain evidence="7 8">CGMCC 4.3529</strain>
    </source>
</reference>
<accession>A0A1H6DZI0</accession>
<evidence type="ECO:0000313" key="7">
    <source>
        <dbReference type="EMBL" id="SFD90888.1"/>
    </source>
</evidence>
<evidence type="ECO:0000256" key="1">
    <source>
        <dbReference type="ARBA" id="ARBA00022630"/>
    </source>
</evidence>
<keyword evidence="1" id="KW-0285">Flavoprotein</keyword>
<dbReference type="RefSeq" id="WP_093354205.1">
    <property type="nucleotide sequence ID" value="NZ_FNVB01000008.1"/>
</dbReference>
<dbReference type="SUPFAM" id="SSF51679">
    <property type="entry name" value="Bacterial luciferase-like"/>
    <property type="match status" value="1"/>
</dbReference>
<dbReference type="SMR" id="A0A1H6DZI0"/>
<feature type="domain" description="Luciferase-like" evidence="5">
    <location>
        <begin position="3"/>
        <end position="222"/>
    </location>
</feature>
<evidence type="ECO:0000313" key="8">
    <source>
        <dbReference type="Proteomes" id="UP000199690"/>
    </source>
</evidence>
<dbReference type="InterPro" id="IPR011251">
    <property type="entry name" value="Luciferase-like_dom"/>
</dbReference>
<dbReference type="Pfam" id="PF00296">
    <property type="entry name" value="Bac_luciferase"/>
    <property type="match status" value="1"/>
</dbReference>
<dbReference type="InterPro" id="IPR050172">
    <property type="entry name" value="SsuD_RutA_monooxygenase"/>
</dbReference>
<name>A0A1H6DZI0_9PSEU</name>
<evidence type="ECO:0000259" key="5">
    <source>
        <dbReference type="Pfam" id="PF00296"/>
    </source>
</evidence>
<evidence type="ECO:0000313" key="6">
    <source>
        <dbReference type="EMBL" id="SEG90364.1"/>
    </source>
</evidence>
<dbReference type="Proteomes" id="UP000199690">
    <property type="component" value="Unassembled WGS sequence"/>
</dbReference>
<evidence type="ECO:0000256" key="4">
    <source>
        <dbReference type="ARBA" id="ARBA00023033"/>
    </source>
</evidence>
<dbReference type="GO" id="GO:0046306">
    <property type="term" value="P:alkanesulfonate catabolic process"/>
    <property type="evidence" value="ECO:0007669"/>
    <property type="project" value="TreeGrafter"/>
</dbReference>
<proteinExistence type="predicted"/>
<gene>
    <name evidence="6" type="ORF">SAMN02982929_05215</name>
    <name evidence="7" type="ORF">SAMN05216506_107189</name>
</gene>
<dbReference type="PANTHER" id="PTHR42847:SF4">
    <property type="entry name" value="ALKANESULFONATE MONOOXYGENASE-RELATED"/>
    <property type="match status" value="1"/>
</dbReference>
<dbReference type="AlphaFoldDB" id="A0A1H6DZI0"/>
<keyword evidence="3" id="KW-0560">Oxidoreductase</keyword>
<dbReference type="EMBL" id="FNVB01000008">
    <property type="protein sequence ID" value="SEG90364.1"/>
    <property type="molecule type" value="Genomic_DNA"/>
</dbReference>
<accession>A0A1I1W8Z7</accession>
<dbReference type="InterPro" id="IPR036661">
    <property type="entry name" value="Luciferase-like_sf"/>
</dbReference>
<organism evidence="6 9">
    <name type="scientific">Saccharopolyspora kobensis</name>
    <dbReference type="NCBI Taxonomy" id="146035"/>
    <lineage>
        <taxon>Bacteria</taxon>
        <taxon>Bacillati</taxon>
        <taxon>Actinomycetota</taxon>
        <taxon>Actinomycetes</taxon>
        <taxon>Pseudonocardiales</taxon>
        <taxon>Pseudonocardiaceae</taxon>
        <taxon>Saccharopolyspora</taxon>
    </lineage>
</organism>
<evidence type="ECO:0000256" key="3">
    <source>
        <dbReference type="ARBA" id="ARBA00023002"/>
    </source>
</evidence>
<evidence type="ECO:0000313" key="9">
    <source>
        <dbReference type="Proteomes" id="UP000236729"/>
    </source>
</evidence>
<dbReference type="Proteomes" id="UP000236729">
    <property type="component" value="Unassembled WGS sequence"/>
</dbReference>
<keyword evidence="4 6" id="KW-0503">Monooxygenase</keyword>
<dbReference type="EMBL" id="FOME01000007">
    <property type="protein sequence ID" value="SFD90888.1"/>
    <property type="molecule type" value="Genomic_DNA"/>
</dbReference>
<reference evidence="6" key="1">
    <citation type="submission" date="2016-10" db="EMBL/GenBank/DDBJ databases">
        <authorList>
            <person name="de Groot N.N."/>
        </authorList>
    </citation>
    <scope>NUCLEOTIDE SEQUENCE [LARGE SCALE GENOMIC DNA]</scope>
    <source>
        <strain evidence="6">ATCC 20501</strain>
    </source>
</reference>
<dbReference type="PANTHER" id="PTHR42847">
    <property type="entry name" value="ALKANESULFONATE MONOOXYGENASE"/>
    <property type="match status" value="1"/>
</dbReference>
<dbReference type="Gene3D" id="3.20.20.30">
    <property type="entry name" value="Luciferase-like domain"/>
    <property type="match status" value="1"/>
</dbReference>
<dbReference type="GO" id="GO:0008726">
    <property type="term" value="F:alkanesulfonate monooxygenase activity"/>
    <property type="evidence" value="ECO:0007669"/>
    <property type="project" value="TreeGrafter"/>
</dbReference>
<evidence type="ECO:0000256" key="2">
    <source>
        <dbReference type="ARBA" id="ARBA00022643"/>
    </source>
</evidence>